<accession>A0AAX6MW62</accession>
<feature type="region of interest" description="Disordered" evidence="1">
    <location>
        <begin position="1"/>
        <end position="64"/>
    </location>
</feature>
<sequence>MTGTAAPGSRWANSKLPRQPLTAPLNATSSETNVKATPSQGAPLKNSNSSESSTHSSTGATKNTAGSAEMVSMAAVPNNGNHYAVPTSVGPALSGSMVGTAAPQGNNEKISSVEMFMNMNQAQQGFSYFPTGIPIPQAQGPVGATLQGPIVDPSMLLHLHQYWNGADWNTWKPPVNGTTHQEDHARFADRRQSSTVQNENAAVFRQVLQNVANGLPSTSASTSTSTSPGQKGGHKRKNTTVSAPPKLTLDTSPTTLRGRAITASAPSLITGQSTLGSVAEVADISRGSGTPVVQENLIQFTTPTNTQRVGLLYRNPSNSRSNSSSSTGRTRRISPLAPPGSHSAHSSMQSIVNPNANLTGSSSGSSSGNGLLEAVMRAQSATPTPQTRALIRQHQGLTTSPESQDLSRRSVSPIYGPLEFLPVPEEVRQFRSDWLNHLTGPSGQPTVEEMLHSKNMPFVETCLLAERSNSGIICLSNIPYEITRAEIIAFLGRSARILNDKEEPVHIIMDRVTSKTNDCYVEFVSFQDAVNVVDKHRAAIKQERHPKLGDRNVEMTVSSQAKLMKELFPTAHGIDWHQSPYAFTSGSEWDFQNFKGFICAEEMGMLYKHAEANSHASYAKGCPERPFECMISTIKKMPWYLTERITIKERHYIYDTTFKMVQYLKELLERGTMRRGQKPDFNRLTKQLLNRLVKAAMLCPGFTVSQKDNIAYTVNLPERDLREYNQPRFAERWCHQYALGVKPGVPLDVVEYYIALISAETSRVVDNLSVSRKRALKLEQSKTSDYWGFFWCEMNLPSGDAFDNMTLADVAALEWDAIEKVIRRAITGGELPSY</sequence>
<gene>
    <name evidence="2" type="ORF">Daesc_001709</name>
</gene>
<protein>
    <recommendedName>
        <fullName evidence="4">RRM domain-containing protein</fullName>
    </recommendedName>
</protein>
<feature type="region of interest" description="Disordered" evidence="1">
    <location>
        <begin position="214"/>
        <end position="255"/>
    </location>
</feature>
<dbReference type="Proteomes" id="UP001369815">
    <property type="component" value="Unassembled WGS sequence"/>
</dbReference>
<evidence type="ECO:0000256" key="1">
    <source>
        <dbReference type="SAM" id="MobiDB-lite"/>
    </source>
</evidence>
<evidence type="ECO:0008006" key="4">
    <source>
        <dbReference type="Google" id="ProtNLM"/>
    </source>
</evidence>
<feature type="compositionally biased region" description="Polar residues" evidence="1">
    <location>
        <begin position="343"/>
        <end position="359"/>
    </location>
</feature>
<dbReference type="CDD" id="cd12254">
    <property type="entry name" value="RRM_hnRNPH_ESRPs_RBM12_like"/>
    <property type="match status" value="1"/>
</dbReference>
<feature type="compositionally biased region" description="Low complexity" evidence="1">
    <location>
        <begin position="314"/>
        <end position="328"/>
    </location>
</feature>
<reference evidence="2 3" key="1">
    <citation type="journal article" date="2024" name="Front Chem Biol">
        <title>Unveiling the potential of Daldinia eschscholtzii MFLUCC 19-0629 through bioactivity and bioinformatics studies for enhanced sustainable agriculture production.</title>
        <authorList>
            <person name="Brooks S."/>
            <person name="Weaver J.A."/>
            <person name="Klomchit A."/>
            <person name="Alharthi S.A."/>
            <person name="Onlamun T."/>
            <person name="Nurani R."/>
            <person name="Vong T.K."/>
            <person name="Alberti F."/>
            <person name="Greco C."/>
        </authorList>
    </citation>
    <scope>NUCLEOTIDE SEQUENCE [LARGE SCALE GENOMIC DNA]</scope>
    <source>
        <strain evidence="2">MFLUCC 19-0629</strain>
    </source>
</reference>
<feature type="compositionally biased region" description="Low complexity" evidence="1">
    <location>
        <begin position="217"/>
        <end position="227"/>
    </location>
</feature>
<organism evidence="2 3">
    <name type="scientific">Daldinia eschscholtzii</name>
    <dbReference type="NCBI Taxonomy" id="292717"/>
    <lineage>
        <taxon>Eukaryota</taxon>
        <taxon>Fungi</taxon>
        <taxon>Dikarya</taxon>
        <taxon>Ascomycota</taxon>
        <taxon>Pezizomycotina</taxon>
        <taxon>Sordariomycetes</taxon>
        <taxon>Xylariomycetidae</taxon>
        <taxon>Xylariales</taxon>
        <taxon>Hypoxylaceae</taxon>
        <taxon>Daldinia</taxon>
    </lineage>
</organism>
<keyword evidence="3" id="KW-1185">Reference proteome</keyword>
<name>A0AAX6MW62_9PEZI</name>
<feature type="region of interest" description="Disordered" evidence="1">
    <location>
        <begin position="308"/>
        <end position="369"/>
    </location>
</feature>
<proteinExistence type="predicted"/>
<dbReference type="AlphaFoldDB" id="A0AAX6MW62"/>
<dbReference type="InterPro" id="IPR012677">
    <property type="entry name" value="Nucleotide-bd_a/b_plait_sf"/>
</dbReference>
<evidence type="ECO:0000313" key="3">
    <source>
        <dbReference type="Proteomes" id="UP001369815"/>
    </source>
</evidence>
<dbReference type="EMBL" id="JBANMG010000002">
    <property type="protein sequence ID" value="KAK6956431.1"/>
    <property type="molecule type" value="Genomic_DNA"/>
</dbReference>
<evidence type="ECO:0000313" key="2">
    <source>
        <dbReference type="EMBL" id="KAK6956431.1"/>
    </source>
</evidence>
<feature type="compositionally biased region" description="Low complexity" evidence="1">
    <location>
        <begin position="46"/>
        <end position="58"/>
    </location>
</feature>
<dbReference type="Gene3D" id="3.30.70.330">
    <property type="match status" value="1"/>
</dbReference>
<dbReference type="GO" id="GO:0003676">
    <property type="term" value="F:nucleic acid binding"/>
    <property type="evidence" value="ECO:0007669"/>
    <property type="project" value="InterPro"/>
</dbReference>
<comment type="caution">
    <text evidence="2">The sequence shown here is derived from an EMBL/GenBank/DDBJ whole genome shotgun (WGS) entry which is preliminary data.</text>
</comment>
<dbReference type="SUPFAM" id="SSF54928">
    <property type="entry name" value="RNA-binding domain, RBD"/>
    <property type="match status" value="1"/>
</dbReference>
<dbReference type="InterPro" id="IPR035979">
    <property type="entry name" value="RBD_domain_sf"/>
</dbReference>
<feature type="compositionally biased region" description="Polar residues" evidence="1">
    <location>
        <begin position="25"/>
        <end position="40"/>
    </location>
</feature>